<keyword evidence="3" id="KW-0274">FAD</keyword>
<dbReference type="SMART" id="SM01092">
    <property type="entry name" value="CO_deh_flav_C"/>
    <property type="match status" value="1"/>
</dbReference>
<dbReference type="SUPFAM" id="SSF47741">
    <property type="entry name" value="CO dehydrogenase ISP C-domain like"/>
    <property type="match status" value="1"/>
</dbReference>
<dbReference type="InterPro" id="IPR036010">
    <property type="entry name" value="2Fe-2S_ferredoxin-like_sf"/>
</dbReference>
<evidence type="ECO:0000256" key="3">
    <source>
        <dbReference type="ARBA" id="ARBA00022827"/>
    </source>
</evidence>
<dbReference type="GO" id="GO:0004854">
    <property type="term" value="F:xanthine dehydrogenase activity"/>
    <property type="evidence" value="ECO:0007669"/>
    <property type="project" value="UniProtKB-EC"/>
</dbReference>
<keyword evidence="7" id="KW-1185">Reference proteome</keyword>
<sequence>MIRFNLNGRWIEDNKIDPNCTILKYLRTTMMQPDVKEGCAAGDCGACTLMLGEMTERGIEYRTLNACIALMANVHERYLLTPSGIGRAGQLHPAQQALVDCHGSQCGFCTPGFVMSLANLYQQTGQYAQQSALSDEQIHAALSGNLCRCTGYRPIIEAAHKMADFPACDLTAVSSRSGVQVFNPQGEKPVEGSPAALQDIDGRRLFMPLTEEQLKALLRDYPDACLWAGGTDVGLEITQRFKQFDTIICLNRISTLARTQMLDKQLWLGAGVTYSQAEHELADLFPSFAQLLHRIGSRQIRNMGTLGGNIANASPIGDTPPAFLALNATLEIDGNHGRREVAIDDFYLGYKQTMLQPGEYLRAIRINKLQSSESLTLHKISKRYDDDISAVMFALYLDVQNGIIQKARLACGGVAATPLRAQKTEQALVGQPFSENTFLQAANFIGQDYQPLSDVRASKEYRLQVTRNLLLKSYLELTAGQTGDAA</sequence>
<dbReference type="Proteomes" id="UP001065322">
    <property type="component" value="Chromosome"/>
</dbReference>
<dbReference type="InterPro" id="IPR036884">
    <property type="entry name" value="2Fe-2S-bd_dom_sf"/>
</dbReference>
<dbReference type="PANTHER" id="PTHR45444:SF3">
    <property type="entry name" value="XANTHINE DEHYDROGENASE"/>
    <property type="match status" value="1"/>
</dbReference>
<keyword evidence="1" id="KW-0285">Flavoprotein</keyword>
<dbReference type="InterPro" id="IPR036683">
    <property type="entry name" value="CO_DH_flav_C_dom_sf"/>
</dbReference>
<dbReference type="EMBL" id="CP054475">
    <property type="protein sequence ID" value="UXD88696.1"/>
    <property type="molecule type" value="Genomic_DNA"/>
</dbReference>
<dbReference type="Pfam" id="PF00941">
    <property type="entry name" value="FAD_binding_5"/>
    <property type="match status" value="1"/>
</dbReference>
<proteinExistence type="predicted"/>
<evidence type="ECO:0000259" key="5">
    <source>
        <dbReference type="PROSITE" id="PS51387"/>
    </source>
</evidence>
<dbReference type="NCBIfam" id="TIGR02963">
    <property type="entry name" value="xanthine_xdhA"/>
    <property type="match status" value="1"/>
</dbReference>
<dbReference type="Gene3D" id="3.30.43.10">
    <property type="entry name" value="Uridine Diphospho-n-acetylenolpyruvylglucosamine Reductase, domain 2"/>
    <property type="match status" value="1"/>
</dbReference>
<keyword evidence="6" id="KW-0560">Oxidoreductase</keyword>
<evidence type="ECO:0000256" key="2">
    <source>
        <dbReference type="ARBA" id="ARBA00022723"/>
    </source>
</evidence>
<dbReference type="Gene3D" id="3.30.390.50">
    <property type="entry name" value="CO dehydrogenase flavoprotein, C-terminal domain"/>
    <property type="match status" value="1"/>
</dbReference>
<evidence type="ECO:0000313" key="6">
    <source>
        <dbReference type="EMBL" id="UXD88696.1"/>
    </source>
</evidence>
<dbReference type="InterPro" id="IPR012675">
    <property type="entry name" value="Beta-grasp_dom_sf"/>
</dbReference>
<dbReference type="SUPFAM" id="SSF54292">
    <property type="entry name" value="2Fe-2S ferredoxin-like"/>
    <property type="match status" value="1"/>
</dbReference>
<dbReference type="Gene3D" id="3.10.20.30">
    <property type="match status" value="1"/>
</dbReference>
<dbReference type="Pfam" id="PF03450">
    <property type="entry name" value="CO_deh_flav_C"/>
    <property type="match status" value="1"/>
</dbReference>
<evidence type="ECO:0000256" key="1">
    <source>
        <dbReference type="ARBA" id="ARBA00022630"/>
    </source>
</evidence>
<reference evidence="7" key="1">
    <citation type="submission" date="2020-06" db="EMBL/GenBank/DDBJ databases">
        <title>Thalassolituus marinus alknpb1M-1, a hydrocarbon-degrading bacterium isolated from the deep-sea overlying water using an in-situ strategy from the South China Sea basin.</title>
        <authorList>
            <person name="Dong C."/>
            <person name="Chen Y."/>
            <person name="Shao Z."/>
        </authorList>
    </citation>
    <scope>NUCLEOTIDE SEQUENCE [LARGE SCALE GENOMIC DNA]</scope>
    <source>
        <strain evidence="7">alknpb1M-1</strain>
    </source>
</reference>
<dbReference type="EC" id="1.17.1.4" evidence="6"/>
<dbReference type="InterPro" id="IPR002346">
    <property type="entry name" value="Mopterin_DH_FAD-bd"/>
</dbReference>
<dbReference type="InterPro" id="IPR006058">
    <property type="entry name" value="2Fe2S_fd_BS"/>
</dbReference>
<protein>
    <submittedName>
        <fullName evidence="6">Xanthine dehydrogenase small subunit</fullName>
        <ecNumber evidence="6">1.17.1.4</ecNumber>
    </submittedName>
</protein>
<dbReference type="InterPro" id="IPR036318">
    <property type="entry name" value="FAD-bd_PCMH-like_sf"/>
</dbReference>
<dbReference type="InterPro" id="IPR002888">
    <property type="entry name" value="2Fe-2S-bd"/>
</dbReference>
<dbReference type="PROSITE" id="PS00197">
    <property type="entry name" value="2FE2S_FER_1"/>
    <property type="match status" value="1"/>
</dbReference>
<evidence type="ECO:0000313" key="7">
    <source>
        <dbReference type="Proteomes" id="UP001065322"/>
    </source>
</evidence>
<gene>
    <name evidence="6" type="primary">xdhA</name>
    <name evidence="6" type="ORF">HUF19_15205</name>
</gene>
<dbReference type="InterPro" id="IPR005107">
    <property type="entry name" value="CO_DH_flav_C"/>
</dbReference>
<dbReference type="InterPro" id="IPR016167">
    <property type="entry name" value="FAD-bd_PCMH_sub1"/>
</dbReference>
<name>A0ABY6ACD0_9GAMM</name>
<accession>A0ABY6ACD0</accession>
<dbReference type="SUPFAM" id="SSF55447">
    <property type="entry name" value="CO dehydrogenase flavoprotein C-terminal domain-like"/>
    <property type="match status" value="1"/>
</dbReference>
<dbReference type="PROSITE" id="PS51387">
    <property type="entry name" value="FAD_PCMH"/>
    <property type="match status" value="1"/>
</dbReference>
<evidence type="ECO:0000256" key="4">
    <source>
        <dbReference type="ARBA" id="ARBA00023004"/>
    </source>
</evidence>
<organism evidence="6 7">
    <name type="scientific">Thalassolituus hydrocarboniclasticus</name>
    <dbReference type="NCBI Taxonomy" id="2742796"/>
    <lineage>
        <taxon>Bacteria</taxon>
        <taxon>Pseudomonadati</taxon>
        <taxon>Pseudomonadota</taxon>
        <taxon>Gammaproteobacteria</taxon>
        <taxon>Oceanospirillales</taxon>
        <taxon>Oceanospirillaceae</taxon>
        <taxon>Thalassolituus</taxon>
    </lineage>
</organism>
<dbReference type="Gene3D" id="3.30.465.10">
    <property type="match status" value="1"/>
</dbReference>
<dbReference type="RefSeq" id="WP_260997420.1">
    <property type="nucleotide sequence ID" value="NZ_CP054475.1"/>
</dbReference>
<feature type="domain" description="FAD-binding PCMH-type" evidence="5">
    <location>
        <begin position="198"/>
        <end position="371"/>
    </location>
</feature>
<dbReference type="Gene3D" id="1.10.150.120">
    <property type="entry name" value="[2Fe-2S]-binding domain"/>
    <property type="match status" value="1"/>
</dbReference>
<dbReference type="InterPro" id="IPR016166">
    <property type="entry name" value="FAD-bd_PCMH"/>
</dbReference>
<keyword evidence="4" id="KW-0408">Iron</keyword>
<dbReference type="InterPro" id="IPR016208">
    <property type="entry name" value="Ald_Oxase/xanthine_DH-like"/>
</dbReference>
<dbReference type="SUPFAM" id="SSF56176">
    <property type="entry name" value="FAD-binding/transporter-associated domain-like"/>
    <property type="match status" value="1"/>
</dbReference>
<dbReference type="InterPro" id="IPR014307">
    <property type="entry name" value="Xanthine_DH_ssu"/>
</dbReference>
<dbReference type="PIRSF" id="PIRSF036557">
    <property type="entry name" value="XdhA_RC"/>
    <property type="match status" value="1"/>
</dbReference>
<dbReference type="InterPro" id="IPR016169">
    <property type="entry name" value="FAD-bd_PCMH_sub2"/>
</dbReference>
<dbReference type="InterPro" id="IPR012175">
    <property type="entry name" value="Xanth_DH_ssu_bac"/>
</dbReference>
<dbReference type="Pfam" id="PF01799">
    <property type="entry name" value="Fer2_2"/>
    <property type="match status" value="1"/>
</dbReference>
<dbReference type="PANTHER" id="PTHR45444">
    <property type="entry name" value="XANTHINE DEHYDROGENASE"/>
    <property type="match status" value="1"/>
</dbReference>
<keyword evidence="2" id="KW-0479">Metal-binding</keyword>